<sequence length="199" mass="23335">MRATSQRLPFVTPARPPGRGRQGVEAARRPAWVVMGRTARRKFFWDGWSSRLPRRRARTPVLQRLSRALPEAALWLLVDVVEAIVRFTQNVVLRRLDGSADLDIEVITQVVGVQEEPYVDPLHHWELTRELWYELPGGQRMYLPGHSRYVEDPSLQEALRRAREQRPSRLWWREEGEDDGEVGEWRRSMVELGSDFRDD</sequence>
<comment type="caution">
    <text evidence="2">The sequence shown here is derived from an EMBL/GenBank/DDBJ whole genome shotgun (WGS) entry which is preliminary data.</text>
</comment>
<gene>
    <name evidence="2" type="ORF">CDCA_CDCA12G3330</name>
</gene>
<proteinExistence type="predicted"/>
<dbReference type="EMBL" id="JANCYW010000012">
    <property type="protein sequence ID" value="KAK4537305.1"/>
    <property type="molecule type" value="Genomic_DNA"/>
</dbReference>
<protein>
    <submittedName>
        <fullName evidence="2">Uncharacterized protein</fullName>
    </submittedName>
</protein>
<dbReference type="Proteomes" id="UP001301350">
    <property type="component" value="Unassembled WGS sequence"/>
</dbReference>
<reference evidence="2 3" key="1">
    <citation type="submission" date="2022-07" db="EMBL/GenBank/DDBJ databases">
        <title>Genome-wide signatures of adaptation to extreme environments.</title>
        <authorList>
            <person name="Cho C.H."/>
            <person name="Yoon H.S."/>
        </authorList>
    </citation>
    <scope>NUCLEOTIDE SEQUENCE [LARGE SCALE GENOMIC DNA]</scope>
    <source>
        <strain evidence="2 3">DBV 063 E5</strain>
    </source>
</reference>
<name>A0AAV9IY99_CYACA</name>
<feature type="region of interest" description="Disordered" evidence="1">
    <location>
        <begin position="1"/>
        <end position="23"/>
    </location>
</feature>
<evidence type="ECO:0000313" key="2">
    <source>
        <dbReference type="EMBL" id="KAK4537305.1"/>
    </source>
</evidence>
<evidence type="ECO:0000256" key="1">
    <source>
        <dbReference type="SAM" id="MobiDB-lite"/>
    </source>
</evidence>
<organism evidence="2 3">
    <name type="scientific">Cyanidium caldarium</name>
    <name type="common">Red alga</name>
    <dbReference type="NCBI Taxonomy" id="2771"/>
    <lineage>
        <taxon>Eukaryota</taxon>
        <taxon>Rhodophyta</taxon>
        <taxon>Bangiophyceae</taxon>
        <taxon>Cyanidiales</taxon>
        <taxon>Cyanidiaceae</taxon>
        <taxon>Cyanidium</taxon>
    </lineage>
</organism>
<accession>A0AAV9IY99</accession>
<dbReference type="AlphaFoldDB" id="A0AAV9IY99"/>
<evidence type="ECO:0000313" key="3">
    <source>
        <dbReference type="Proteomes" id="UP001301350"/>
    </source>
</evidence>
<keyword evidence="3" id="KW-1185">Reference proteome</keyword>